<dbReference type="GO" id="GO:0090406">
    <property type="term" value="C:pollen tube"/>
    <property type="evidence" value="ECO:0007669"/>
    <property type="project" value="EnsemblPlants"/>
</dbReference>
<keyword evidence="1" id="KW-0343">GTPase activation</keyword>
<dbReference type="Gramene" id="ONK75312">
    <property type="protein sequence ID" value="ONK75312"/>
    <property type="gene ID" value="A4U43_C03F15540"/>
</dbReference>
<dbReference type="InterPro" id="IPR011993">
    <property type="entry name" value="PH-like_dom_sf"/>
</dbReference>
<dbReference type="CDD" id="cd00159">
    <property type="entry name" value="RhoGAP"/>
    <property type="match status" value="1"/>
</dbReference>
<dbReference type="Pfam" id="PF14389">
    <property type="entry name" value="Lzipper-MIP1"/>
    <property type="match status" value="1"/>
</dbReference>
<dbReference type="PANTHER" id="PTHR46265">
    <property type="entry name" value="RHO GTPASE-ACTIVATING PROTEIN 7"/>
    <property type="match status" value="1"/>
</dbReference>
<dbReference type="SUPFAM" id="SSF48350">
    <property type="entry name" value="GTPase activation domain, GAP"/>
    <property type="match status" value="1"/>
</dbReference>
<sequence length="1008" mass="109994">MASNTTESSTQSKNPQLGESDKVSKSIKCPEISNEQPQIPPDPDIIKSGPLFLSSRGIGWTQWKKRLFILTPTSLTFCRIDPNVLPQKGIEANTVLGAIDFSNSGSIVVKTDKKFLTISIPDAPPDARTFTLKGETSEELQEWKTALENAIEQAPSATASVSHSGSFRTETANSVEASFEQRKDVKPTESTIIGRPVLLALEDVDGSPSFLEKALRFIEDYGIKVEGILRQSADVEEVLRRFREYEQGKNEFSPDEDAHVIGDCIKYVLRELPSSPVPASCCTALVEAYTCMAPLLLRPLLAGECEFEDNFNMGGDGSLQLLKAAAAANHAQAIVIIMLEEFEIIFDEEFSQDGSYSSDSYTGSEEEYDIVDDESTDNDILEDEEYHGAHDGLDADTEDDLEHSSSGTLSGSSSYLGSDLSENEEDRSPDSSSPGDEEDVETTERPSNLSDATTSVQDIGQKQSTGIPPTQDTGAPKNGVLQNENSNSVVLPNNQDKNSVKDVHTSSNTRKSVSHTSSGNPASLRKRSTVPTTSMRRPTRWGHTSGRKNLSMESIDFSTDDESAIQRLETTKSDLETKIAKEVKGNAVLYESLEKRKEALHERRSALEKDVETLQEQLEKERDLRASLESGLMNMRPGHVSITSTMDGKTRADLEEINLTEADIINLKQKVTDLRGQLSRPPQSSSAPLCASCNRKLDRTEKDVEKIVDSALPCQNENSPKSDASSSNVASENARAQKRNLPSSPDKATRQTNEMRAVGYSGSSSTEESAHVKSTTKFSDADGIVSSSADSAVVRTKSQSSSSSPKAQSRKKKPSKKSKDKTHSLESGSISSNENPMVASDHENHGSEAKDSHPLTEKKLTEKALQGDEAMPVVFDSSSKILTLKGENPKLGSDMDTENGKAHNQNSPTLADAGFSQKLQKQTTNKSRTKSNDTSSTDESATLTRNFASKRSSFRVPDLKDETPSVGRNATSRKSFKYEERRVQLAKELQDLDANNSSEPAPLPTTSR</sequence>
<feature type="compositionally biased region" description="Basic and acidic residues" evidence="3">
    <location>
        <begin position="976"/>
        <end position="990"/>
    </location>
</feature>
<dbReference type="GO" id="GO:0009846">
    <property type="term" value="P:pollen germination"/>
    <property type="evidence" value="ECO:0007669"/>
    <property type="project" value="EnsemblPlants"/>
</dbReference>
<dbReference type="GO" id="GO:0009865">
    <property type="term" value="P:pollen tube adhesion"/>
    <property type="evidence" value="ECO:0007669"/>
    <property type="project" value="EnsemblPlants"/>
</dbReference>
<feature type="coiled-coil region" evidence="2">
    <location>
        <begin position="590"/>
        <end position="631"/>
    </location>
</feature>
<dbReference type="GO" id="GO:0009860">
    <property type="term" value="P:pollen tube growth"/>
    <property type="evidence" value="ECO:0007669"/>
    <property type="project" value="EnsemblPlants"/>
</dbReference>
<protein>
    <recommendedName>
        <fullName evidence="8">Rho-GAP domain-containing protein</fullName>
    </recommendedName>
</protein>
<evidence type="ECO:0000313" key="7">
    <source>
        <dbReference type="Proteomes" id="UP000243459"/>
    </source>
</evidence>
<feature type="region of interest" description="Disordered" evidence="3">
    <location>
        <begin position="1"/>
        <end position="43"/>
    </location>
</feature>
<dbReference type="PROSITE" id="PS50003">
    <property type="entry name" value="PH_DOMAIN"/>
    <property type="match status" value="1"/>
</dbReference>
<evidence type="ECO:0000259" key="4">
    <source>
        <dbReference type="PROSITE" id="PS50003"/>
    </source>
</evidence>
<feature type="region of interest" description="Disordered" evidence="3">
    <location>
        <begin position="390"/>
        <end position="555"/>
    </location>
</feature>
<dbReference type="Proteomes" id="UP000243459">
    <property type="component" value="Chromosome 3"/>
</dbReference>
<dbReference type="InterPro" id="IPR052799">
    <property type="entry name" value="Rho_GAP_Regulators"/>
</dbReference>
<evidence type="ECO:0000313" key="6">
    <source>
        <dbReference type="EMBL" id="ONK75312.1"/>
    </source>
</evidence>
<dbReference type="AlphaFoldDB" id="A0A5P1FAW0"/>
<dbReference type="PROSITE" id="PS50238">
    <property type="entry name" value="RHOGAP"/>
    <property type="match status" value="1"/>
</dbReference>
<feature type="compositionally biased region" description="Basic residues" evidence="3">
    <location>
        <begin position="808"/>
        <end position="820"/>
    </location>
</feature>
<dbReference type="Gene3D" id="2.30.29.30">
    <property type="entry name" value="Pleckstrin-homology domain (PH domain)/Phosphotyrosine-binding domain (PTB)"/>
    <property type="match status" value="1"/>
</dbReference>
<feature type="compositionally biased region" description="Low complexity" evidence="3">
    <location>
        <begin position="791"/>
        <end position="807"/>
    </location>
</feature>
<dbReference type="SMART" id="SM00233">
    <property type="entry name" value="PH"/>
    <property type="match status" value="1"/>
</dbReference>
<feature type="region of interest" description="Disordered" evidence="3">
    <location>
        <begin position="710"/>
        <end position="1008"/>
    </location>
</feature>
<organism evidence="6 7">
    <name type="scientific">Asparagus officinalis</name>
    <name type="common">Garden asparagus</name>
    <dbReference type="NCBI Taxonomy" id="4686"/>
    <lineage>
        <taxon>Eukaryota</taxon>
        <taxon>Viridiplantae</taxon>
        <taxon>Streptophyta</taxon>
        <taxon>Embryophyta</taxon>
        <taxon>Tracheophyta</taxon>
        <taxon>Spermatophyta</taxon>
        <taxon>Magnoliopsida</taxon>
        <taxon>Liliopsida</taxon>
        <taxon>Asparagales</taxon>
        <taxon>Asparagaceae</taxon>
        <taxon>Asparagoideae</taxon>
        <taxon>Asparagus</taxon>
    </lineage>
</organism>
<evidence type="ECO:0000256" key="1">
    <source>
        <dbReference type="ARBA" id="ARBA00022468"/>
    </source>
</evidence>
<keyword evidence="7" id="KW-1185">Reference proteome</keyword>
<feature type="compositionally biased region" description="Polar residues" evidence="3">
    <location>
        <begin position="917"/>
        <end position="951"/>
    </location>
</feature>
<feature type="compositionally biased region" description="Polar residues" evidence="3">
    <location>
        <begin position="445"/>
        <end position="473"/>
    </location>
</feature>
<proteinExistence type="predicted"/>
<dbReference type="GO" id="GO:0035024">
    <property type="term" value="P:negative regulation of Rho protein signal transduction"/>
    <property type="evidence" value="ECO:0007669"/>
    <property type="project" value="EnsemblPlants"/>
</dbReference>
<dbReference type="EMBL" id="CM007383">
    <property type="protein sequence ID" value="ONK75312.1"/>
    <property type="molecule type" value="Genomic_DNA"/>
</dbReference>
<dbReference type="Gene3D" id="1.10.555.10">
    <property type="entry name" value="Rho GTPase activation protein"/>
    <property type="match status" value="1"/>
</dbReference>
<dbReference type="InterPro" id="IPR008936">
    <property type="entry name" value="Rho_GTPase_activation_prot"/>
</dbReference>
<evidence type="ECO:0008006" key="8">
    <source>
        <dbReference type="Google" id="ProtNLM"/>
    </source>
</evidence>
<dbReference type="Pfam" id="PF00620">
    <property type="entry name" value="RhoGAP"/>
    <property type="match status" value="1"/>
</dbReference>
<feature type="domain" description="Rho-GAP" evidence="5">
    <location>
        <begin position="199"/>
        <end position="382"/>
    </location>
</feature>
<reference evidence="7" key="1">
    <citation type="journal article" date="2017" name="Nat. Commun.">
        <title>The asparagus genome sheds light on the origin and evolution of a young Y chromosome.</title>
        <authorList>
            <person name="Harkess A."/>
            <person name="Zhou J."/>
            <person name="Xu C."/>
            <person name="Bowers J.E."/>
            <person name="Van der Hulst R."/>
            <person name="Ayyampalayam S."/>
            <person name="Mercati F."/>
            <person name="Riccardi P."/>
            <person name="McKain M.R."/>
            <person name="Kakrana A."/>
            <person name="Tang H."/>
            <person name="Ray J."/>
            <person name="Groenendijk J."/>
            <person name="Arikit S."/>
            <person name="Mathioni S.M."/>
            <person name="Nakano M."/>
            <person name="Shan H."/>
            <person name="Telgmann-Rauber A."/>
            <person name="Kanno A."/>
            <person name="Yue Z."/>
            <person name="Chen H."/>
            <person name="Li W."/>
            <person name="Chen Y."/>
            <person name="Xu X."/>
            <person name="Zhang Y."/>
            <person name="Luo S."/>
            <person name="Chen H."/>
            <person name="Gao J."/>
            <person name="Mao Z."/>
            <person name="Pires J.C."/>
            <person name="Luo M."/>
            <person name="Kudrna D."/>
            <person name="Wing R.A."/>
            <person name="Meyers B.C."/>
            <person name="Yi K."/>
            <person name="Kong H."/>
            <person name="Lavrijsen P."/>
            <person name="Sunseri F."/>
            <person name="Falavigna A."/>
            <person name="Ye Y."/>
            <person name="Leebens-Mack J.H."/>
            <person name="Chen G."/>
        </authorList>
    </citation>
    <scope>NUCLEOTIDE SEQUENCE [LARGE SCALE GENOMIC DNA]</scope>
    <source>
        <strain evidence="7">cv. DH0086</strain>
    </source>
</reference>
<feature type="domain" description="PH" evidence="4">
    <location>
        <begin position="44"/>
        <end position="152"/>
    </location>
</feature>
<dbReference type="InterPro" id="IPR000198">
    <property type="entry name" value="RhoGAP_dom"/>
</dbReference>
<feature type="compositionally biased region" description="Polar residues" evidence="3">
    <location>
        <begin position="993"/>
        <end position="1008"/>
    </location>
</feature>
<dbReference type="GO" id="GO:0005096">
    <property type="term" value="F:GTPase activator activity"/>
    <property type="evidence" value="ECO:0007669"/>
    <property type="project" value="UniProtKB-KW"/>
</dbReference>
<feature type="compositionally biased region" description="Low complexity" evidence="3">
    <location>
        <begin position="404"/>
        <end position="420"/>
    </location>
</feature>
<dbReference type="Pfam" id="PF00169">
    <property type="entry name" value="PH"/>
    <property type="match status" value="1"/>
</dbReference>
<gene>
    <name evidence="6" type="ORF">A4U43_C03F15540</name>
</gene>
<dbReference type="GO" id="GO:0005938">
    <property type="term" value="C:cell cortex"/>
    <property type="evidence" value="ECO:0007669"/>
    <property type="project" value="EnsemblPlants"/>
</dbReference>
<dbReference type="GO" id="GO:0031267">
    <property type="term" value="F:small GTPase binding"/>
    <property type="evidence" value="ECO:0007669"/>
    <property type="project" value="EnsemblPlants"/>
</dbReference>
<dbReference type="PANTHER" id="PTHR46265:SF2">
    <property type="entry name" value="RHO GTPASE-ACTIVATING PROTEIN 7"/>
    <property type="match status" value="1"/>
</dbReference>
<dbReference type="GO" id="GO:0070382">
    <property type="term" value="C:exocytic vesicle"/>
    <property type="evidence" value="ECO:0007669"/>
    <property type="project" value="EnsemblPlants"/>
</dbReference>
<dbReference type="InterPro" id="IPR025757">
    <property type="entry name" value="MIP1_Leuzipper"/>
</dbReference>
<feature type="compositionally biased region" description="Polar residues" evidence="3">
    <location>
        <begin position="825"/>
        <end position="835"/>
    </location>
</feature>
<dbReference type="CDD" id="cd00821">
    <property type="entry name" value="PH"/>
    <property type="match status" value="1"/>
</dbReference>
<dbReference type="GO" id="GO:0016324">
    <property type="term" value="C:apical plasma membrane"/>
    <property type="evidence" value="ECO:0007669"/>
    <property type="project" value="EnsemblPlants"/>
</dbReference>
<feature type="compositionally biased region" description="Polar residues" evidence="3">
    <location>
        <begin position="1"/>
        <end position="17"/>
    </location>
</feature>
<dbReference type="OMA" id="WNQQPKH"/>
<feature type="compositionally biased region" description="Polar residues" evidence="3">
    <location>
        <begin position="761"/>
        <end position="778"/>
    </location>
</feature>
<evidence type="ECO:0000256" key="2">
    <source>
        <dbReference type="SAM" id="Coils"/>
    </source>
</evidence>
<dbReference type="GO" id="GO:0007165">
    <property type="term" value="P:signal transduction"/>
    <property type="evidence" value="ECO:0007669"/>
    <property type="project" value="InterPro"/>
</dbReference>
<feature type="compositionally biased region" description="Polar residues" evidence="3">
    <location>
        <begin position="713"/>
        <end position="731"/>
    </location>
</feature>
<feature type="compositionally biased region" description="Polar residues" evidence="3">
    <location>
        <begin position="480"/>
        <end position="497"/>
    </location>
</feature>
<dbReference type="SUPFAM" id="SSF50729">
    <property type="entry name" value="PH domain-like"/>
    <property type="match status" value="1"/>
</dbReference>
<evidence type="ECO:0000259" key="5">
    <source>
        <dbReference type="PROSITE" id="PS50238"/>
    </source>
</evidence>
<feature type="compositionally biased region" description="Basic and acidic residues" evidence="3">
    <location>
        <begin position="840"/>
        <end position="866"/>
    </location>
</feature>
<evidence type="ECO:0000256" key="3">
    <source>
        <dbReference type="SAM" id="MobiDB-lite"/>
    </source>
</evidence>
<feature type="compositionally biased region" description="Polar residues" evidence="3">
    <location>
        <begin position="505"/>
        <end position="521"/>
    </location>
</feature>
<accession>A0A5P1FAW0</accession>
<keyword evidence="2" id="KW-0175">Coiled coil</keyword>
<name>A0A5P1FAW0_ASPOF</name>
<dbReference type="InterPro" id="IPR001849">
    <property type="entry name" value="PH_domain"/>
</dbReference>